<evidence type="ECO:0000313" key="1">
    <source>
        <dbReference type="EMBL" id="KAL0104406.1"/>
    </source>
</evidence>
<dbReference type="AlphaFoldDB" id="A0AAW2EL04"/>
<comment type="caution">
    <text evidence="1">The sequence shown here is derived from an EMBL/GenBank/DDBJ whole genome shotgun (WGS) entry which is preliminary data.</text>
</comment>
<gene>
    <name evidence="1" type="ORF">PUN28_017257</name>
</gene>
<keyword evidence="2" id="KW-1185">Reference proteome</keyword>
<sequence length="76" mass="8840">MHTDFMAHDNNLQKIKHQTKNSYSTHGMLKVYVPFSYLNKTRNIVNKSNNLLENCFIIKPTAIADFSSRLHFAQVN</sequence>
<dbReference type="EMBL" id="JADYXP020000020">
    <property type="protein sequence ID" value="KAL0104406.1"/>
    <property type="molecule type" value="Genomic_DNA"/>
</dbReference>
<proteinExistence type="predicted"/>
<organism evidence="1 2">
    <name type="scientific">Cardiocondyla obscurior</name>
    <dbReference type="NCBI Taxonomy" id="286306"/>
    <lineage>
        <taxon>Eukaryota</taxon>
        <taxon>Metazoa</taxon>
        <taxon>Ecdysozoa</taxon>
        <taxon>Arthropoda</taxon>
        <taxon>Hexapoda</taxon>
        <taxon>Insecta</taxon>
        <taxon>Pterygota</taxon>
        <taxon>Neoptera</taxon>
        <taxon>Endopterygota</taxon>
        <taxon>Hymenoptera</taxon>
        <taxon>Apocrita</taxon>
        <taxon>Aculeata</taxon>
        <taxon>Formicoidea</taxon>
        <taxon>Formicidae</taxon>
        <taxon>Myrmicinae</taxon>
        <taxon>Cardiocondyla</taxon>
    </lineage>
</organism>
<protein>
    <submittedName>
        <fullName evidence="1">Uncharacterized protein</fullName>
    </submittedName>
</protein>
<name>A0AAW2EL04_9HYME</name>
<reference evidence="1 2" key="1">
    <citation type="submission" date="2023-03" db="EMBL/GenBank/DDBJ databases">
        <title>High recombination rates correlate with genetic variation in Cardiocondyla obscurior ants.</title>
        <authorList>
            <person name="Errbii M."/>
        </authorList>
    </citation>
    <scope>NUCLEOTIDE SEQUENCE [LARGE SCALE GENOMIC DNA]</scope>
    <source>
        <strain evidence="1">Alpha-2009</strain>
        <tissue evidence="1">Whole body</tissue>
    </source>
</reference>
<accession>A0AAW2EL04</accession>
<evidence type="ECO:0000313" key="2">
    <source>
        <dbReference type="Proteomes" id="UP001430953"/>
    </source>
</evidence>
<dbReference type="Proteomes" id="UP001430953">
    <property type="component" value="Unassembled WGS sequence"/>
</dbReference>